<gene>
    <name evidence="1" type="ORF">DEO72_LG5g1979</name>
</gene>
<protein>
    <submittedName>
        <fullName evidence="1">Uncharacterized protein</fullName>
    </submittedName>
</protein>
<dbReference type="Proteomes" id="UP000501690">
    <property type="component" value="Linkage Group LG5"/>
</dbReference>
<evidence type="ECO:0000313" key="1">
    <source>
        <dbReference type="EMBL" id="QCD93903.1"/>
    </source>
</evidence>
<sequence length="57" mass="6381">MGCGLERILELWLGIGVKHAAFYGLWPGMTSLDLWLGIADEHEELLNCGSIWRVLPV</sequence>
<reference evidence="1 2" key="1">
    <citation type="submission" date="2019-04" db="EMBL/GenBank/DDBJ databases">
        <title>An improved genome assembly and genetic linkage map for asparagus bean, Vigna unguiculata ssp. sesquipedialis.</title>
        <authorList>
            <person name="Xia Q."/>
            <person name="Zhang R."/>
            <person name="Dong Y."/>
        </authorList>
    </citation>
    <scope>NUCLEOTIDE SEQUENCE [LARGE SCALE GENOMIC DNA]</scope>
    <source>
        <tissue evidence="1">Leaf</tissue>
    </source>
</reference>
<dbReference type="AlphaFoldDB" id="A0A4D6LZI1"/>
<organism evidence="1 2">
    <name type="scientific">Vigna unguiculata</name>
    <name type="common">Cowpea</name>
    <dbReference type="NCBI Taxonomy" id="3917"/>
    <lineage>
        <taxon>Eukaryota</taxon>
        <taxon>Viridiplantae</taxon>
        <taxon>Streptophyta</taxon>
        <taxon>Embryophyta</taxon>
        <taxon>Tracheophyta</taxon>
        <taxon>Spermatophyta</taxon>
        <taxon>Magnoliopsida</taxon>
        <taxon>eudicotyledons</taxon>
        <taxon>Gunneridae</taxon>
        <taxon>Pentapetalae</taxon>
        <taxon>rosids</taxon>
        <taxon>fabids</taxon>
        <taxon>Fabales</taxon>
        <taxon>Fabaceae</taxon>
        <taxon>Papilionoideae</taxon>
        <taxon>50 kb inversion clade</taxon>
        <taxon>NPAAA clade</taxon>
        <taxon>indigoferoid/millettioid clade</taxon>
        <taxon>Phaseoleae</taxon>
        <taxon>Vigna</taxon>
    </lineage>
</organism>
<keyword evidence="2" id="KW-1185">Reference proteome</keyword>
<accession>A0A4D6LZI1</accession>
<name>A0A4D6LZI1_VIGUN</name>
<dbReference type="EMBL" id="CP039349">
    <property type="protein sequence ID" value="QCD93903.1"/>
    <property type="molecule type" value="Genomic_DNA"/>
</dbReference>
<evidence type="ECO:0000313" key="2">
    <source>
        <dbReference type="Proteomes" id="UP000501690"/>
    </source>
</evidence>
<proteinExistence type="predicted"/>